<name>S7Q0Z2_GLOTA</name>
<dbReference type="Proteomes" id="UP000030669">
    <property type="component" value="Unassembled WGS sequence"/>
</dbReference>
<evidence type="ECO:0000313" key="1">
    <source>
        <dbReference type="EMBL" id="EPQ53428.1"/>
    </source>
</evidence>
<dbReference type="RefSeq" id="XP_007867774.1">
    <property type="nucleotide sequence ID" value="XM_007869583.1"/>
</dbReference>
<keyword evidence="2" id="KW-1185">Reference proteome</keyword>
<dbReference type="EMBL" id="KB469305">
    <property type="protein sequence ID" value="EPQ53428.1"/>
    <property type="molecule type" value="Genomic_DNA"/>
</dbReference>
<evidence type="ECO:0000313" key="2">
    <source>
        <dbReference type="Proteomes" id="UP000030669"/>
    </source>
</evidence>
<gene>
    <name evidence="1" type="ORF">GLOTRDRAFT_130766</name>
</gene>
<accession>S7Q0Z2</accession>
<dbReference type="AlphaFoldDB" id="S7Q0Z2"/>
<sequence length="113" mass="12347">MLDHLAAASSIHPSAAILDMLSHLSSIVVERVGEMEDATCPRSGGKNEFVRGGYRSIPWWLLIVLSLFALHNETLNIYTHLIPFLIWLPSLLRSLPSLLLSSASSLAHSSATL</sequence>
<protein>
    <submittedName>
        <fullName evidence="1">Uncharacterized protein</fullName>
    </submittedName>
</protein>
<dbReference type="GeneID" id="19302160"/>
<dbReference type="HOGENOM" id="CLU_2133759_0_0_1"/>
<proteinExistence type="predicted"/>
<dbReference type="KEGG" id="gtr:GLOTRDRAFT_130766"/>
<dbReference type="OrthoDB" id="5585746at2759"/>
<reference evidence="1 2" key="1">
    <citation type="journal article" date="2012" name="Science">
        <title>The Paleozoic origin of enzymatic lignin decomposition reconstructed from 31 fungal genomes.</title>
        <authorList>
            <person name="Floudas D."/>
            <person name="Binder M."/>
            <person name="Riley R."/>
            <person name="Barry K."/>
            <person name="Blanchette R.A."/>
            <person name="Henrissat B."/>
            <person name="Martinez A.T."/>
            <person name="Otillar R."/>
            <person name="Spatafora J.W."/>
            <person name="Yadav J.S."/>
            <person name="Aerts A."/>
            <person name="Benoit I."/>
            <person name="Boyd A."/>
            <person name="Carlson A."/>
            <person name="Copeland A."/>
            <person name="Coutinho P.M."/>
            <person name="de Vries R.P."/>
            <person name="Ferreira P."/>
            <person name="Findley K."/>
            <person name="Foster B."/>
            <person name="Gaskell J."/>
            <person name="Glotzer D."/>
            <person name="Gorecki P."/>
            <person name="Heitman J."/>
            <person name="Hesse C."/>
            <person name="Hori C."/>
            <person name="Igarashi K."/>
            <person name="Jurgens J.A."/>
            <person name="Kallen N."/>
            <person name="Kersten P."/>
            <person name="Kohler A."/>
            <person name="Kuees U."/>
            <person name="Kumar T.K.A."/>
            <person name="Kuo A."/>
            <person name="LaButti K."/>
            <person name="Larrondo L.F."/>
            <person name="Lindquist E."/>
            <person name="Ling A."/>
            <person name="Lombard V."/>
            <person name="Lucas S."/>
            <person name="Lundell T."/>
            <person name="Martin R."/>
            <person name="McLaughlin D.J."/>
            <person name="Morgenstern I."/>
            <person name="Morin E."/>
            <person name="Murat C."/>
            <person name="Nagy L.G."/>
            <person name="Nolan M."/>
            <person name="Ohm R.A."/>
            <person name="Patyshakuliyeva A."/>
            <person name="Rokas A."/>
            <person name="Ruiz-Duenas F.J."/>
            <person name="Sabat G."/>
            <person name="Salamov A."/>
            <person name="Samejima M."/>
            <person name="Schmutz J."/>
            <person name="Slot J.C."/>
            <person name="St John F."/>
            <person name="Stenlid J."/>
            <person name="Sun H."/>
            <person name="Sun S."/>
            <person name="Syed K."/>
            <person name="Tsang A."/>
            <person name="Wiebenga A."/>
            <person name="Young D."/>
            <person name="Pisabarro A."/>
            <person name="Eastwood D.C."/>
            <person name="Martin F."/>
            <person name="Cullen D."/>
            <person name="Grigoriev I.V."/>
            <person name="Hibbett D.S."/>
        </authorList>
    </citation>
    <scope>NUCLEOTIDE SEQUENCE [LARGE SCALE GENOMIC DNA]</scope>
    <source>
        <strain evidence="1 2">ATCC 11539</strain>
    </source>
</reference>
<organism evidence="1 2">
    <name type="scientific">Gloeophyllum trabeum (strain ATCC 11539 / FP-39264 / Madison 617)</name>
    <name type="common">Brown rot fungus</name>
    <dbReference type="NCBI Taxonomy" id="670483"/>
    <lineage>
        <taxon>Eukaryota</taxon>
        <taxon>Fungi</taxon>
        <taxon>Dikarya</taxon>
        <taxon>Basidiomycota</taxon>
        <taxon>Agaricomycotina</taxon>
        <taxon>Agaricomycetes</taxon>
        <taxon>Gloeophyllales</taxon>
        <taxon>Gloeophyllaceae</taxon>
        <taxon>Gloeophyllum</taxon>
    </lineage>
</organism>